<evidence type="ECO:0000256" key="1">
    <source>
        <dbReference type="SAM" id="MobiDB-lite"/>
    </source>
</evidence>
<dbReference type="EMBL" id="JAUSYA010000001">
    <property type="protein sequence ID" value="MDQ0684611.1"/>
    <property type="molecule type" value="Genomic_DNA"/>
</dbReference>
<reference evidence="2 3" key="1">
    <citation type="submission" date="2023-07" db="EMBL/GenBank/DDBJ databases">
        <title>Comparative genomics of wheat-associated soil bacteria to identify genetic determinants of phenazine resistance.</title>
        <authorList>
            <person name="Mouncey N."/>
        </authorList>
    </citation>
    <scope>NUCLEOTIDE SEQUENCE [LARGE SCALE GENOMIC DNA]</scope>
    <source>
        <strain evidence="2 3">W4I19-2</strain>
    </source>
</reference>
<evidence type="ECO:0000313" key="2">
    <source>
        <dbReference type="EMBL" id="MDQ0684611.1"/>
    </source>
</evidence>
<keyword evidence="3" id="KW-1185">Reference proteome</keyword>
<sequence length="194" mass="22212">MPVILWGRPAPARGRDTIAYVLDIGYALSNRFPDPPQTDYRRADVRALRHDLFCGDVYLADTKADRELSTAWGWVPVLDFAWALCDIVEQIDQDPAGSRASRPQYAELDFTESTDRMLFERRFGWVDVEADWMPAEEPPADLLAHRTPRRGPRLPARPARRPHRPARRPRREPGRLDAPGTLPPREMTRLSPPP</sequence>
<protein>
    <submittedName>
        <fullName evidence="2">Uncharacterized protein</fullName>
    </submittedName>
</protein>
<feature type="region of interest" description="Disordered" evidence="1">
    <location>
        <begin position="138"/>
        <end position="194"/>
    </location>
</feature>
<feature type="compositionally biased region" description="Basic residues" evidence="1">
    <location>
        <begin position="146"/>
        <end position="170"/>
    </location>
</feature>
<dbReference type="Proteomes" id="UP001243364">
    <property type="component" value="Unassembled WGS sequence"/>
</dbReference>
<gene>
    <name evidence="2" type="ORF">QFZ56_003574</name>
</gene>
<proteinExistence type="predicted"/>
<name>A0ABU0Q375_STRAH</name>
<organism evidence="2 3">
    <name type="scientific">Streptomyces achromogenes</name>
    <dbReference type="NCBI Taxonomy" id="67255"/>
    <lineage>
        <taxon>Bacteria</taxon>
        <taxon>Bacillati</taxon>
        <taxon>Actinomycetota</taxon>
        <taxon>Actinomycetes</taxon>
        <taxon>Kitasatosporales</taxon>
        <taxon>Streptomycetaceae</taxon>
        <taxon>Streptomyces</taxon>
    </lineage>
</organism>
<evidence type="ECO:0000313" key="3">
    <source>
        <dbReference type="Proteomes" id="UP001243364"/>
    </source>
</evidence>
<comment type="caution">
    <text evidence="2">The sequence shown here is derived from an EMBL/GenBank/DDBJ whole genome shotgun (WGS) entry which is preliminary data.</text>
</comment>
<accession>A0ABU0Q375</accession>